<dbReference type="Gene3D" id="3.40.190.290">
    <property type="match status" value="1"/>
</dbReference>
<evidence type="ECO:0000313" key="7">
    <source>
        <dbReference type="Proteomes" id="UP000199382"/>
    </source>
</evidence>
<proteinExistence type="inferred from homology"/>
<keyword evidence="2" id="KW-0805">Transcription regulation</keyword>
<dbReference type="Pfam" id="PF00126">
    <property type="entry name" value="HTH_1"/>
    <property type="match status" value="1"/>
</dbReference>
<gene>
    <name evidence="6" type="ORF">SAMN04488026_101445</name>
</gene>
<name>A0A1G8S3A5_9RHOB</name>
<dbReference type="PANTHER" id="PTHR30126:SF80">
    <property type="entry name" value="TRANSCRIPTIONAL REGULATOR-RELATED"/>
    <property type="match status" value="1"/>
</dbReference>
<keyword evidence="4" id="KW-0804">Transcription</keyword>
<reference evidence="6 7" key="1">
    <citation type="submission" date="2016-10" db="EMBL/GenBank/DDBJ databases">
        <authorList>
            <person name="de Groot N.N."/>
        </authorList>
    </citation>
    <scope>NUCLEOTIDE SEQUENCE [LARGE SCALE GENOMIC DNA]</scope>
    <source>
        <strain evidence="6 7">DSM 25294</strain>
    </source>
</reference>
<dbReference type="SUPFAM" id="SSF46785">
    <property type="entry name" value="Winged helix' DNA-binding domain"/>
    <property type="match status" value="1"/>
</dbReference>
<evidence type="ECO:0000256" key="2">
    <source>
        <dbReference type="ARBA" id="ARBA00023015"/>
    </source>
</evidence>
<dbReference type="Proteomes" id="UP000199382">
    <property type="component" value="Unassembled WGS sequence"/>
</dbReference>
<comment type="similarity">
    <text evidence="1">Belongs to the LysR transcriptional regulatory family.</text>
</comment>
<evidence type="ECO:0000256" key="1">
    <source>
        <dbReference type="ARBA" id="ARBA00009437"/>
    </source>
</evidence>
<sequence>MNFHLVPRPLLYVEAVAKHGSVQAASRALGIAASAIDRHIKSLEEANRAPLFERLPRGMRPTAAGEAMVVMARRWRSDAERLETDLQELRGQERGSVRIAAMDCLANGVLEELHSWLLDEHPHIRLNVDIVAPIDAARALDEGTVEVAMAFNMPRLRHQHVVWNQKLRFGCIVAPGHPLAREPEITLAKASGHALVSQSAILPTRQYLDNRHAWFFVENAPVLASNSLQLLKCALRQGGLAMITSELDVLPELQRGELLLLPLKDKGLVAPSISVVIDSRRPLSRAARLVSEFLVSRTTERLAEARGEPVTPKES</sequence>
<dbReference type="RefSeq" id="WP_093153699.1">
    <property type="nucleotide sequence ID" value="NZ_FNEK01000014.1"/>
</dbReference>
<dbReference type="Gene3D" id="1.10.10.10">
    <property type="entry name" value="Winged helix-like DNA-binding domain superfamily/Winged helix DNA-binding domain"/>
    <property type="match status" value="1"/>
</dbReference>
<feature type="domain" description="HTH lysR-type" evidence="5">
    <location>
        <begin position="1"/>
        <end position="62"/>
    </location>
</feature>
<organism evidence="6 7">
    <name type="scientific">Aliiruegeria lutimaris</name>
    <dbReference type="NCBI Taxonomy" id="571298"/>
    <lineage>
        <taxon>Bacteria</taxon>
        <taxon>Pseudomonadati</taxon>
        <taxon>Pseudomonadota</taxon>
        <taxon>Alphaproteobacteria</taxon>
        <taxon>Rhodobacterales</taxon>
        <taxon>Roseobacteraceae</taxon>
        <taxon>Aliiruegeria</taxon>
    </lineage>
</organism>
<dbReference type="SUPFAM" id="SSF53850">
    <property type="entry name" value="Periplasmic binding protein-like II"/>
    <property type="match status" value="1"/>
</dbReference>
<dbReference type="AlphaFoldDB" id="A0A1G8S3A5"/>
<dbReference type="InterPro" id="IPR036388">
    <property type="entry name" value="WH-like_DNA-bd_sf"/>
</dbReference>
<dbReference type="PROSITE" id="PS50931">
    <property type="entry name" value="HTH_LYSR"/>
    <property type="match status" value="1"/>
</dbReference>
<dbReference type="GO" id="GO:0003700">
    <property type="term" value="F:DNA-binding transcription factor activity"/>
    <property type="evidence" value="ECO:0007669"/>
    <property type="project" value="InterPro"/>
</dbReference>
<dbReference type="OrthoDB" id="5297263at2"/>
<evidence type="ECO:0000256" key="4">
    <source>
        <dbReference type="ARBA" id="ARBA00023163"/>
    </source>
</evidence>
<dbReference type="InterPro" id="IPR005119">
    <property type="entry name" value="LysR_subst-bd"/>
</dbReference>
<evidence type="ECO:0000256" key="3">
    <source>
        <dbReference type="ARBA" id="ARBA00023125"/>
    </source>
</evidence>
<keyword evidence="7" id="KW-1185">Reference proteome</keyword>
<evidence type="ECO:0000313" key="6">
    <source>
        <dbReference type="EMBL" id="SDJ23612.1"/>
    </source>
</evidence>
<dbReference type="EMBL" id="FNEK01000014">
    <property type="protein sequence ID" value="SDJ23612.1"/>
    <property type="molecule type" value="Genomic_DNA"/>
</dbReference>
<dbReference type="STRING" id="571298.SAMN04488026_101445"/>
<protein>
    <submittedName>
        <fullName evidence="6">DNA-binding transcriptional regulator, LysR family</fullName>
    </submittedName>
</protein>
<accession>A0A1G8S3A5</accession>
<dbReference type="GO" id="GO:0000976">
    <property type="term" value="F:transcription cis-regulatory region binding"/>
    <property type="evidence" value="ECO:0007669"/>
    <property type="project" value="TreeGrafter"/>
</dbReference>
<dbReference type="InterPro" id="IPR000847">
    <property type="entry name" value="LysR_HTH_N"/>
</dbReference>
<keyword evidence="3 6" id="KW-0238">DNA-binding</keyword>
<evidence type="ECO:0000259" key="5">
    <source>
        <dbReference type="PROSITE" id="PS50931"/>
    </source>
</evidence>
<dbReference type="InterPro" id="IPR036390">
    <property type="entry name" value="WH_DNA-bd_sf"/>
</dbReference>
<dbReference type="PANTHER" id="PTHR30126">
    <property type="entry name" value="HTH-TYPE TRANSCRIPTIONAL REGULATOR"/>
    <property type="match status" value="1"/>
</dbReference>
<dbReference type="Pfam" id="PF03466">
    <property type="entry name" value="LysR_substrate"/>
    <property type="match status" value="1"/>
</dbReference>